<accession>A0AAN6TJS5</accession>
<dbReference type="AlphaFoldDB" id="A0AAN6TJS5"/>
<reference evidence="1" key="1">
    <citation type="journal article" date="2023" name="Mol. Phylogenet. Evol.">
        <title>Genome-scale phylogeny and comparative genomics of the fungal order Sordariales.</title>
        <authorList>
            <person name="Hensen N."/>
            <person name="Bonometti L."/>
            <person name="Westerberg I."/>
            <person name="Brannstrom I.O."/>
            <person name="Guillou S."/>
            <person name="Cros-Aarteil S."/>
            <person name="Calhoun S."/>
            <person name="Haridas S."/>
            <person name="Kuo A."/>
            <person name="Mondo S."/>
            <person name="Pangilinan J."/>
            <person name="Riley R."/>
            <person name="LaButti K."/>
            <person name="Andreopoulos B."/>
            <person name="Lipzen A."/>
            <person name="Chen C."/>
            <person name="Yan M."/>
            <person name="Daum C."/>
            <person name="Ng V."/>
            <person name="Clum A."/>
            <person name="Steindorff A."/>
            <person name="Ohm R.A."/>
            <person name="Martin F."/>
            <person name="Silar P."/>
            <person name="Natvig D.O."/>
            <person name="Lalanne C."/>
            <person name="Gautier V."/>
            <person name="Ament-Velasquez S.L."/>
            <person name="Kruys A."/>
            <person name="Hutchinson M.I."/>
            <person name="Powell A.J."/>
            <person name="Barry K."/>
            <person name="Miller A.N."/>
            <person name="Grigoriev I.V."/>
            <person name="Debuchy R."/>
            <person name="Gladieux P."/>
            <person name="Hiltunen Thoren M."/>
            <person name="Johannesson H."/>
        </authorList>
    </citation>
    <scope>NUCLEOTIDE SEQUENCE</scope>
    <source>
        <strain evidence="1">CBS 508.74</strain>
    </source>
</reference>
<organism evidence="1 2">
    <name type="scientific">Canariomyces notabilis</name>
    <dbReference type="NCBI Taxonomy" id="2074819"/>
    <lineage>
        <taxon>Eukaryota</taxon>
        <taxon>Fungi</taxon>
        <taxon>Dikarya</taxon>
        <taxon>Ascomycota</taxon>
        <taxon>Pezizomycotina</taxon>
        <taxon>Sordariomycetes</taxon>
        <taxon>Sordariomycetidae</taxon>
        <taxon>Sordariales</taxon>
        <taxon>Chaetomiaceae</taxon>
        <taxon>Canariomyces</taxon>
    </lineage>
</organism>
<dbReference type="Proteomes" id="UP001302812">
    <property type="component" value="Unassembled WGS sequence"/>
</dbReference>
<evidence type="ECO:0000313" key="1">
    <source>
        <dbReference type="EMBL" id="KAK4115738.1"/>
    </source>
</evidence>
<protein>
    <submittedName>
        <fullName evidence="1">Uncharacterized protein</fullName>
    </submittedName>
</protein>
<evidence type="ECO:0000313" key="2">
    <source>
        <dbReference type="Proteomes" id="UP001302812"/>
    </source>
</evidence>
<dbReference type="EMBL" id="MU853334">
    <property type="protein sequence ID" value="KAK4115738.1"/>
    <property type="molecule type" value="Genomic_DNA"/>
</dbReference>
<dbReference type="GeneID" id="89938610"/>
<name>A0AAN6TJS5_9PEZI</name>
<gene>
    <name evidence="1" type="ORF">N656DRAFT_775687</name>
</gene>
<proteinExistence type="predicted"/>
<comment type="caution">
    <text evidence="1">The sequence shown here is derived from an EMBL/GenBank/DDBJ whole genome shotgun (WGS) entry which is preliminary data.</text>
</comment>
<dbReference type="RefSeq" id="XP_064673308.1">
    <property type="nucleotide sequence ID" value="XM_064814485.1"/>
</dbReference>
<sequence length="109" mass="12760">MTAFPTDENVEKWKIHWHLFAFVRLSTVSSKLALVSFTRVLMQVWSTGSLNHLKRSVCCINMMQRVELHRILWYILPIRSAGFPKCRVPSSGQKSGLQKEYCEENSWCR</sequence>
<keyword evidence="2" id="KW-1185">Reference proteome</keyword>
<reference evidence="1" key="2">
    <citation type="submission" date="2023-05" db="EMBL/GenBank/DDBJ databases">
        <authorList>
            <consortium name="Lawrence Berkeley National Laboratory"/>
            <person name="Steindorff A."/>
            <person name="Hensen N."/>
            <person name="Bonometti L."/>
            <person name="Westerberg I."/>
            <person name="Brannstrom I.O."/>
            <person name="Guillou S."/>
            <person name="Cros-Aarteil S."/>
            <person name="Calhoun S."/>
            <person name="Haridas S."/>
            <person name="Kuo A."/>
            <person name="Mondo S."/>
            <person name="Pangilinan J."/>
            <person name="Riley R."/>
            <person name="Labutti K."/>
            <person name="Andreopoulos B."/>
            <person name="Lipzen A."/>
            <person name="Chen C."/>
            <person name="Yanf M."/>
            <person name="Daum C."/>
            <person name="Ng V."/>
            <person name="Clum A."/>
            <person name="Ohm R."/>
            <person name="Martin F."/>
            <person name="Silar P."/>
            <person name="Natvig D."/>
            <person name="Lalanne C."/>
            <person name="Gautier V."/>
            <person name="Ament-Velasquez S.L."/>
            <person name="Kruys A."/>
            <person name="Hutchinson M.I."/>
            <person name="Powell A.J."/>
            <person name="Barry K."/>
            <person name="Miller A.N."/>
            <person name="Grigoriev I.V."/>
            <person name="Debuchy R."/>
            <person name="Gladieux P."/>
            <person name="Thoren M.H."/>
            <person name="Johannesson H."/>
        </authorList>
    </citation>
    <scope>NUCLEOTIDE SEQUENCE</scope>
    <source>
        <strain evidence="1">CBS 508.74</strain>
    </source>
</reference>